<feature type="compositionally biased region" description="Basic and acidic residues" evidence="1">
    <location>
        <begin position="675"/>
        <end position="684"/>
    </location>
</feature>
<proteinExistence type="predicted"/>
<dbReference type="Pfam" id="PF00481">
    <property type="entry name" value="PP2C"/>
    <property type="match status" value="1"/>
</dbReference>
<gene>
    <name evidence="3" type="ORF">BD410DRAFT_207720</name>
</gene>
<sequence length="765" mass="85175">MTRRAQAWQAIVPTGIQTSFEGSWSKGGHVIRARKYFPRTEVYKCIMDYGGILGQGYFGVFDGKRYVEDAEQLAQMMHEVLLEQMTKQPEDDPVKAIKETFRIAETWHRTTSTYCGPCAAIAFLRLEDKEGKQWKDSEETQRSFHRVLYTANIGDCRASLFWNDGDVVIDDLSPDETKPPHVLHGSYRGTTYTIKPGAPEVLRTVLDGQNNTMVMASDGLWTTCGAQLVQGVLGAEVLAPPSQGSSSDRLIGATRKDGLGRETAIIVVKFLSDRNIYTPPETYIGVPVTNLLKDRAARANAEAREHQILDRPTDRESRRSDRSSTSSDDTGMTSPTLQLTAAGSSQTSVRTVTPDKETGGVRVKFRKKMADLQSSLQKGLLRFRATVEWNNEVRSRGVEGPGDAKSEDVPKPRFFKRLSTTWKAKVRSPHPEWPDAGGKRMESQIMTEQSDLTSSINISAPSEVNVVQSNLVNQQSMPIEQVNIEIPGIQPLDSFQEIATPSSSSEVQWAPRTPLLKRIPSFDLCADKSTLPEPQELPPTEIASLDFVRDDVATPPSPSEAQKILPAPTLKRIVSFDLFPSPDPPKVRRIASFDLFPEQDTLPKPRELSLAENLSHCQLFNAEQNDAELGDDQSVTGYPITPAAGTDEQERVDACSREPDSDSTSIASSPPPAVEELRRREMQNSRRTPIRRFANLVTRIPAEATKPSDTKKRVHFDAEKMMARRNSLQIFRQGRAKSARKDVDVQLSWDSESADMESRSSQNTK</sequence>
<organism evidence="3 4">
    <name type="scientific">Rickenella mellea</name>
    <dbReference type="NCBI Taxonomy" id="50990"/>
    <lineage>
        <taxon>Eukaryota</taxon>
        <taxon>Fungi</taxon>
        <taxon>Dikarya</taxon>
        <taxon>Basidiomycota</taxon>
        <taxon>Agaricomycotina</taxon>
        <taxon>Agaricomycetes</taxon>
        <taxon>Hymenochaetales</taxon>
        <taxon>Rickenellaceae</taxon>
        <taxon>Rickenella</taxon>
    </lineage>
</organism>
<dbReference type="PROSITE" id="PS51746">
    <property type="entry name" value="PPM_2"/>
    <property type="match status" value="1"/>
</dbReference>
<evidence type="ECO:0000313" key="3">
    <source>
        <dbReference type="EMBL" id="TDL22553.1"/>
    </source>
</evidence>
<evidence type="ECO:0000256" key="1">
    <source>
        <dbReference type="SAM" id="MobiDB-lite"/>
    </source>
</evidence>
<feature type="compositionally biased region" description="Basic and acidic residues" evidence="1">
    <location>
        <begin position="302"/>
        <end position="322"/>
    </location>
</feature>
<feature type="region of interest" description="Disordered" evidence="1">
    <location>
        <begin position="302"/>
        <end position="356"/>
    </location>
</feature>
<evidence type="ECO:0000313" key="4">
    <source>
        <dbReference type="Proteomes" id="UP000294933"/>
    </source>
</evidence>
<dbReference type="PANTHER" id="PTHR13832">
    <property type="entry name" value="PROTEIN PHOSPHATASE 2C"/>
    <property type="match status" value="1"/>
</dbReference>
<protein>
    <recommendedName>
        <fullName evidence="2">PPM-type phosphatase domain-containing protein</fullName>
    </recommendedName>
</protein>
<dbReference type="InterPro" id="IPR036457">
    <property type="entry name" value="PPM-type-like_dom_sf"/>
</dbReference>
<dbReference type="InterPro" id="IPR015655">
    <property type="entry name" value="PP2C"/>
</dbReference>
<accession>A0A4Y7Q4H9</accession>
<dbReference type="AlphaFoldDB" id="A0A4Y7Q4H9"/>
<dbReference type="Proteomes" id="UP000294933">
    <property type="component" value="Unassembled WGS sequence"/>
</dbReference>
<feature type="compositionally biased region" description="Basic and acidic residues" evidence="1">
    <location>
        <begin position="648"/>
        <end position="660"/>
    </location>
</feature>
<dbReference type="VEuPathDB" id="FungiDB:BD410DRAFT_207720"/>
<feature type="compositionally biased region" description="Low complexity" evidence="1">
    <location>
        <begin position="323"/>
        <end position="336"/>
    </location>
</feature>
<dbReference type="STRING" id="50990.A0A4Y7Q4H9"/>
<dbReference type="InterPro" id="IPR001932">
    <property type="entry name" value="PPM-type_phosphatase-like_dom"/>
</dbReference>
<dbReference type="SMART" id="SM00332">
    <property type="entry name" value="PP2Cc"/>
    <property type="match status" value="1"/>
</dbReference>
<evidence type="ECO:0000259" key="2">
    <source>
        <dbReference type="PROSITE" id="PS51746"/>
    </source>
</evidence>
<dbReference type="SUPFAM" id="SSF81606">
    <property type="entry name" value="PP2C-like"/>
    <property type="match status" value="1"/>
</dbReference>
<feature type="compositionally biased region" description="Polar residues" evidence="1">
    <location>
        <begin position="337"/>
        <end position="351"/>
    </location>
</feature>
<reference evidence="3 4" key="1">
    <citation type="submission" date="2018-06" db="EMBL/GenBank/DDBJ databases">
        <title>A transcriptomic atlas of mushroom development highlights an independent origin of complex multicellularity.</title>
        <authorList>
            <consortium name="DOE Joint Genome Institute"/>
            <person name="Krizsan K."/>
            <person name="Almasi E."/>
            <person name="Merenyi Z."/>
            <person name="Sahu N."/>
            <person name="Viragh M."/>
            <person name="Koszo T."/>
            <person name="Mondo S."/>
            <person name="Kiss B."/>
            <person name="Balint B."/>
            <person name="Kues U."/>
            <person name="Barry K."/>
            <person name="Hegedus J.C."/>
            <person name="Henrissat B."/>
            <person name="Johnson J."/>
            <person name="Lipzen A."/>
            <person name="Ohm R."/>
            <person name="Nagy I."/>
            <person name="Pangilinan J."/>
            <person name="Yan J."/>
            <person name="Xiong Y."/>
            <person name="Grigoriev I.V."/>
            <person name="Hibbett D.S."/>
            <person name="Nagy L.G."/>
        </authorList>
    </citation>
    <scope>NUCLEOTIDE SEQUENCE [LARGE SCALE GENOMIC DNA]</scope>
    <source>
        <strain evidence="3 4">SZMC22713</strain>
    </source>
</reference>
<feature type="domain" description="PPM-type phosphatase" evidence="2">
    <location>
        <begin position="32"/>
        <end position="270"/>
    </location>
</feature>
<feature type="region of interest" description="Disordered" evidence="1">
    <location>
        <begin position="731"/>
        <end position="765"/>
    </location>
</feature>
<feature type="region of interest" description="Disordered" evidence="1">
    <location>
        <begin position="629"/>
        <end position="685"/>
    </location>
</feature>
<keyword evidence="4" id="KW-1185">Reference proteome</keyword>
<dbReference type="Gene3D" id="3.60.40.10">
    <property type="entry name" value="PPM-type phosphatase domain"/>
    <property type="match status" value="1"/>
</dbReference>
<dbReference type="EMBL" id="ML170174">
    <property type="protein sequence ID" value="TDL22553.1"/>
    <property type="molecule type" value="Genomic_DNA"/>
</dbReference>
<dbReference type="PANTHER" id="PTHR13832:SF827">
    <property type="entry name" value="PROTEIN PHOSPHATASE 1L"/>
    <property type="match status" value="1"/>
</dbReference>
<name>A0A4Y7Q4H9_9AGAM</name>
<dbReference type="GO" id="GO:0004722">
    <property type="term" value="F:protein serine/threonine phosphatase activity"/>
    <property type="evidence" value="ECO:0007669"/>
    <property type="project" value="InterPro"/>
</dbReference>